<dbReference type="PANTHER" id="PTHR24422">
    <property type="entry name" value="CHEMOTAXIS PROTEIN METHYLTRANSFERASE"/>
    <property type="match status" value="1"/>
</dbReference>
<name>A0A1U7HA96_9CYAN</name>
<dbReference type="AlphaFoldDB" id="A0A1U7HA96"/>
<keyword evidence="3" id="KW-1185">Reference proteome</keyword>
<protein>
    <recommendedName>
        <fullName evidence="1">CheR-type methyltransferase domain-containing protein</fullName>
    </recommendedName>
</protein>
<dbReference type="InterPro" id="IPR022642">
    <property type="entry name" value="CheR_C"/>
</dbReference>
<dbReference type="SMART" id="SM00138">
    <property type="entry name" value="MeTrc"/>
    <property type="match status" value="1"/>
</dbReference>
<comment type="caution">
    <text evidence="2">The sequence shown here is derived from an EMBL/GenBank/DDBJ whole genome shotgun (WGS) entry which is preliminary data.</text>
</comment>
<dbReference type="RefSeq" id="WP_073600965.1">
    <property type="nucleotide sequence ID" value="NZ_MRCB01000029.1"/>
</dbReference>
<dbReference type="OrthoDB" id="9799157at2"/>
<dbReference type="PROSITE" id="PS50123">
    <property type="entry name" value="CHER"/>
    <property type="match status" value="1"/>
</dbReference>
<sequence>MKDCECVRFLQEILPKLHLRWSGFRRVRQQVCKRLKHRIKELGLEDFSSYSVYLATHAEEWSVVDACCRITISRFYRDSRVFEQLSQELIELARLATERGDKSLRCWSAGCASGEEVYTLKLIEHFCLAKAQFYLPLDIIATDIDEYMLSRASQGCYKLGTLKELPQEWIAEAFTIVSEQYCIKPTFKERIRFDRQDIRKEMPSGSFHLILCRNLVFTYFDLTLQWEILQQICDRLLANGILFIGKRESLPSDWIEGQLLPGSRDDLYRKIGVAQSKYERRDR</sequence>
<dbReference type="PANTHER" id="PTHR24422:SF10">
    <property type="entry name" value="CHEMOTAXIS PROTEIN METHYLTRANSFERASE 2"/>
    <property type="match status" value="1"/>
</dbReference>
<dbReference type="Gene3D" id="3.40.50.150">
    <property type="entry name" value="Vaccinia Virus protein VP39"/>
    <property type="match status" value="1"/>
</dbReference>
<proteinExistence type="predicted"/>
<dbReference type="InterPro" id="IPR000780">
    <property type="entry name" value="CheR_MeTrfase"/>
</dbReference>
<dbReference type="SUPFAM" id="SSF53335">
    <property type="entry name" value="S-adenosyl-L-methionine-dependent methyltransferases"/>
    <property type="match status" value="1"/>
</dbReference>
<dbReference type="Proteomes" id="UP000186868">
    <property type="component" value="Unassembled WGS sequence"/>
</dbReference>
<gene>
    <name evidence="2" type="ORF">NIES593_18375</name>
</gene>
<dbReference type="GO" id="GO:0008757">
    <property type="term" value="F:S-adenosylmethionine-dependent methyltransferase activity"/>
    <property type="evidence" value="ECO:0007669"/>
    <property type="project" value="InterPro"/>
</dbReference>
<dbReference type="STRING" id="1921803.NIES593_18375"/>
<dbReference type="InterPro" id="IPR029063">
    <property type="entry name" value="SAM-dependent_MTases_sf"/>
</dbReference>
<dbReference type="InterPro" id="IPR050903">
    <property type="entry name" value="Bact_Chemotaxis_MeTrfase"/>
</dbReference>
<accession>A0A1U7HA96</accession>
<evidence type="ECO:0000313" key="3">
    <source>
        <dbReference type="Proteomes" id="UP000186868"/>
    </source>
</evidence>
<feature type="domain" description="CheR-type methyltransferase" evidence="1">
    <location>
        <begin position="1"/>
        <end position="251"/>
    </location>
</feature>
<organism evidence="2 3">
    <name type="scientific">Hydrococcus rivularis NIES-593</name>
    <dbReference type="NCBI Taxonomy" id="1921803"/>
    <lineage>
        <taxon>Bacteria</taxon>
        <taxon>Bacillati</taxon>
        <taxon>Cyanobacteriota</taxon>
        <taxon>Cyanophyceae</taxon>
        <taxon>Pleurocapsales</taxon>
        <taxon>Hydrococcaceae</taxon>
        <taxon>Hydrococcus</taxon>
    </lineage>
</organism>
<dbReference type="Pfam" id="PF01739">
    <property type="entry name" value="CheR"/>
    <property type="match status" value="1"/>
</dbReference>
<dbReference type="EMBL" id="MRCB01000029">
    <property type="protein sequence ID" value="OKH20484.1"/>
    <property type="molecule type" value="Genomic_DNA"/>
</dbReference>
<evidence type="ECO:0000313" key="2">
    <source>
        <dbReference type="EMBL" id="OKH20484.1"/>
    </source>
</evidence>
<evidence type="ECO:0000259" key="1">
    <source>
        <dbReference type="PROSITE" id="PS50123"/>
    </source>
</evidence>
<dbReference type="PRINTS" id="PR00996">
    <property type="entry name" value="CHERMTFRASE"/>
</dbReference>
<reference evidence="2 3" key="1">
    <citation type="submission" date="2016-11" db="EMBL/GenBank/DDBJ databases">
        <title>Draft Genome Sequences of Nine Cyanobacterial Strains from Diverse Habitats.</title>
        <authorList>
            <person name="Zhu T."/>
            <person name="Hou S."/>
            <person name="Lu X."/>
            <person name="Hess W.R."/>
        </authorList>
    </citation>
    <scope>NUCLEOTIDE SEQUENCE [LARGE SCALE GENOMIC DNA]</scope>
    <source>
        <strain evidence="2 3">NIES-593</strain>
    </source>
</reference>